<feature type="domain" description="KTSC" evidence="1">
    <location>
        <begin position="50"/>
        <end position="103"/>
    </location>
</feature>
<evidence type="ECO:0000259" key="1">
    <source>
        <dbReference type="Pfam" id="PF13619"/>
    </source>
</evidence>
<gene>
    <name evidence="2" type="ORF">KJP28_00005</name>
</gene>
<proteinExistence type="predicted"/>
<sequence length="113" mass="12578">MKRIVSSFLGLGSITLGIFLWAELAHAETVSVKYWGDVDLASYHCEETASSFVHRVCFDADANHVVVLLRSTYYAYCGVDDDVVRAWLGAPSKGRFYNSEIKSSSVNGRYACR</sequence>
<keyword evidence="3" id="KW-1185">Reference proteome</keyword>
<dbReference type="RefSeq" id="WP_218390183.1">
    <property type="nucleotide sequence ID" value="NZ_JAHUZE010000001.1"/>
</dbReference>
<evidence type="ECO:0000313" key="3">
    <source>
        <dbReference type="Proteomes" id="UP000756530"/>
    </source>
</evidence>
<evidence type="ECO:0000313" key="2">
    <source>
        <dbReference type="EMBL" id="MBV7377287.1"/>
    </source>
</evidence>
<reference evidence="2 3" key="1">
    <citation type="submission" date="2021-05" db="EMBL/GenBank/DDBJ databases">
        <title>Culturable bacteria isolated from Daya Bay.</title>
        <authorList>
            <person name="Zheng W."/>
            <person name="Yu S."/>
            <person name="Huang Y."/>
        </authorList>
    </citation>
    <scope>NUCLEOTIDE SEQUENCE [LARGE SCALE GENOMIC DNA]</scope>
    <source>
        <strain evidence="2 3">DP4N28-5</strain>
    </source>
</reference>
<dbReference type="Proteomes" id="UP000756530">
    <property type="component" value="Unassembled WGS sequence"/>
</dbReference>
<accession>A0ABS6SWE5</accession>
<dbReference type="InterPro" id="IPR025309">
    <property type="entry name" value="KTSC_dom"/>
</dbReference>
<name>A0ABS6SWE5_9RHOB</name>
<organism evidence="2 3">
    <name type="scientific">Maritimibacter dapengensis</name>
    <dbReference type="NCBI Taxonomy" id="2836868"/>
    <lineage>
        <taxon>Bacteria</taxon>
        <taxon>Pseudomonadati</taxon>
        <taxon>Pseudomonadota</taxon>
        <taxon>Alphaproteobacteria</taxon>
        <taxon>Rhodobacterales</taxon>
        <taxon>Roseobacteraceae</taxon>
        <taxon>Maritimibacter</taxon>
    </lineage>
</organism>
<comment type="caution">
    <text evidence="2">The sequence shown here is derived from an EMBL/GenBank/DDBJ whole genome shotgun (WGS) entry which is preliminary data.</text>
</comment>
<dbReference type="Pfam" id="PF13619">
    <property type="entry name" value="KTSC"/>
    <property type="match status" value="1"/>
</dbReference>
<protein>
    <submittedName>
        <fullName evidence="2">KTSC domain-containing protein</fullName>
    </submittedName>
</protein>
<dbReference type="EMBL" id="JAHUZE010000001">
    <property type="protein sequence ID" value="MBV7377287.1"/>
    <property type="molecule type" value="Genomic_DNA"/>
</dbReference>